<dbReference type="Pfam" id="PF09678">
    <property type="entry name" value="Caa3_CtaG"/>
    <property type="match status" value="1"/>
</dbReference>
<evidence type="ECO:0000256" key="3">
    <source>
        <dbReference type="ARBA" id="ARBA00022692"/>
    </source>
</evidence>
<sequence length="319" mass="34314">MNLTQYAAARTLELTDLFTVDASRIPPLGWLALGCLVAYLAGAASLWVRGRRWSVLGTISFVLGSLAWFAATGLAVNAYAGDLITALIFQVITMLVAAPPLLLMGSPGKLLLRATPHRGLGIPILRAAIAAQRSRAARILLHPIVAILVAVIALPGLFFTDAISWIMAVPGGHQTLLALLLVFGVIGGAPLWALDPLPRKPSFGVRLAGAFLELQVHALFGLVLLRSASGLLSWYSEEPEGWAVSRALDQSLSGSLVWTYGQLPLIIVLIVTLSKWRRSDMRGARHRQRAEDEALDEYNAYLARAAEHTVAGANRKDHA</sequence>
<keyword evidence="4 6" id="KW-1133">Transmembrane helix</keyword>
<accession>A0A542XYE0</accession>
<feature type="transmembrane region" description="Helical" evidence="6">
    <location>
        <begin position="28"/>
        <end position="48"/>
    </location>
</feature>
<gene>
    <name evidence="7" type="ORF">FB468_3378</name>
</gene>
<evidence type="ECO:0000256" key="1">
    <source>
        <dbReference type="ARBA" id="ARBA00004651"/>
    </source>
</evidence>
<evidence type="ECO:0000256" key="4">
    <source>
        <dbReference type="ARBA" id="ARBA00022989"/>
    </source>
</evidence>
<keyword evidence="3 6" id="KW-0812">Transmembrane</keyword>
<proteinExistence type="predicted"/>
<dbReference type="OrthoDB" id="5241646at2"/>
<dbReference type="Proteomes" id="UP000319094">
    <property type="component" value="Unassembled WGS sequence"/>
</dbReference>
<feature type="transmembrane region" description="Helical" evidence="6">
    <location>
        <begin position="139"/>
        <end position="168"/>
    </location>
</feature>
<evidence type="ECO:0000256" key="5">
    <source>
        <dbReference type="ARBA" id="ARBA00023136"/>
    </source>
</evidence>
<dbReference type="RefSeq" id="WP_141888940.1">
    <property type="nucleotide sequence ID" value="NZ_BAAAUY010000018.1"/>
</dbReference>
<feature type="transmembrane region" description="Helical" evidence="6">
    <location>
        <begin position="55"/>
        <end position="77"/>
    </location>
</feature>
<feature type="transmembrane region" description="Helical" evidence="6">
    <location>
        <begin position="83"/>
        <end position="103"/>
    </location>
</feature>
<dbReference type="InterPro" id="IPR019108">
    <property type="entry name" value="Caa3_assmbl_CtaG-rel"/>
</dbReference>
<protein>
    <submittedName>
        <fullName evidence="7">Cytochrome c oxidase assembly factor CtaG</fullName>
    </submittedName>
</protein>
<evidence type="ECO:0000313" key="8">
    <source>
        <dbReference type="Proteomes" id="UP000319094"/>
    </source>
</evidence>
<feature type="transmembrane region" description="Helical" evidence="6">
    <location>
        <begin position="174"/>
        <end position="194"/>
    </location>
</feature>
<reference evidence="7 8" key="1">
    <citation type="submission" date="2019-06" db="EMBL/GenBank/DDBJ databases">
        <title>Sequencing the genomes of 1000 actinobacteria strains.</title>
        <authorList>
            <person name="Klenk H.-P."/>
        </authorList>
    </citation>
    <scope>NUCLEOTIDE SEQUENCE [LARGE SCALE GENOMIC DNA]</scope>
    <source>
        <strain evidence="7 8">DSM 8803</strain>
    </source>
</reference>
<dbReference type="GO" id="GO:0005886">
    <property type="term" value="C:plasma membrane"/>
    <property type="evidence" value="ECO:0007669"/>
    <property type="project" value="UniProtKB-SubCell"/>
</dbReference>
<evidence type="ECO:0000313" key="7">
    <source>
        <dbReference type="EMBL" id="TQL40852.1"/>
    </source>
</evidence>
<comment type="subcellular location">
    <subcellularLocation>
        <location evidence="1">Cell membrane</location>
        <topology evidence="1">Multi-pass membrane protein</topology>
    </subcellularLocation>
</comment>
<dbReference type="EMBL" id="VFON01000002">
    <property type="protein sequence ID" value="TQL40852.1"/>
    <property type="molecule type" value="Genomic_DNA"/>
</dbReference>
<feature type="transmembrane region" description="Helical" evidence="6">
    <location>
        <begin position="255"/>
        <end position="273"/>
    </location>
</feature>
<name>A0A542XYE0_9MICO</name>
<keyword evidence="5 6" id="KW-0472">Membrane</keyword>
<feature type="transmembrane region" description="Helical" evidence="6">
    <location>
        <begin position="214"/>
        <end position="235"/>
    </location>
</feature>
<keyword evidence="8" id="KW-1185">Reference proteome</keyword>
<evidence type="ECO:0000256" key="2">
    <source>
        <dbReference type="ARBA" id="ARBA00022475"/>
    </source>
</evidence>
<dbReference type="AlphaFoldDB" id="A0A542XYE0"/>
<organism evidence="7 8">
    <name type="scientific">Leucobacter komagatae</name>
    <dbReference type="NCBI Taxonomy" id="55969"/>
    <lineage>
        <taxon>Bacteria</taxon>
        <taxon>Bacillati</taxon>
        <taxon>Actinomycetota</taxon>
        <taxon>Actinomycetes</taxon>
        <taxon>Micrococcales</taxon>
        <taxon>Microbacteriaceae</taxon>
        <taxon>Leucobacter</taxon>
    </lineage>
</organism>
<evidence type="ECO:0000256" key="6">
    <source>
        <dbReference type="SAM" id="Phobius"/>
    </source>
</evidence>
<comment type="caution">
    <text evidence="7">The sequence shown here is derived from an EMBL/GenBank/DDBJ whole genome shotgun (WGS) entry which is preliminary data.</text>
</comment>
<keyword evidence="2" id="KW-1003">Cell membrane</keyword>